<dbReference type="Proteomes" id="UP001501410">
    <property type="component" value="Unassembled WGS sequence"/>
</dbReference>
<proteinExistence type="predicted"/>
<feature type="transmembrane region" description="Helical" evidence="1">
    <location>
        <begin position="38"/>
        <end position="58"/>
    </location>
</feature>
<dbReference type="PANTHER" id="PTHR19353:SF19">
    <property type="entry name" value="DELTA(5) FATTY ACID DESATURASE C-RELATED"/>
    <property type="match status" value="1"/>
</dbReference>
<evidence type="ECO:0000313" key="4">
    <source>
        <dbReference type="Proteomes" id="UP001501410"/>
    </source>
</evidence>
<protein>
    <submittedName>
        <fullName evidence="3">Acyl-CoA desaturase</fullName>
    </submittedName>
</protein>
<sequence length="356" mass="41304">MSLPKFPKSQNSFSHELKERVHRYFEDNNIASTGNGHLYFKAIVLPLLYIFLYVHVVFFTPPTFWALAECALIGLTVAAIGFNIMHDGGHGSFSSKPWLNNIAFFSLNILGGSNFMWNMKHNVIHHAYTNIDGLDDDIDAKPFLRMATTQPKLKMHKYQHLYFWFLYSLLYLFWVFFTDFRKYFSHRVGSVPLKKMKTKDHLIFWASKIFFYGYIMVLPIIKFGLLTWLAGFLTMALTGGFVLSIVFQLAHTVQDATFPMPDETTHKMDDEWTVHQLKTTANFATNNKWICWYVGGLNFQVEHHLFPKISHIHYPAISKIVKQTCREFGISYIEYPKMVTAIASHVSYLRSVGQAH</sequence>
<accession>A0ABP8MPJ0</accession>
<evidence type="ECO:0000259" key="2">
    <source>
        <dbReference type="Pfam" id="PF00487"/>
    </source>
</evidence>
<dbReference type="PANTHER" id="PTHR19353">
    <property type="entry name" value="FATTY ACID DESATURASE 2"/>
    <property type="match status" value="1"/>
</dbReference>
<dbReference type="PIRSF" id="PIRSF015921">
    <property type="entry name" value="FA_sphinglp_des"/>
    <property type="match status" value="1"/>
</dbReference>
<dbReference type="RefSeq" id="WP_344823861.1">
    <property type="nucleotide sequence ID" value="NZ_BAABEZ010000014.1"/>
</dbReference>
<dbReference type="InterPro" id="IPR005804">
    <property type="entry name" value="FA_desaturase_dom"/>
</dbReference>
<keyword evidence="1" id="KW-0812">Transmembrane</keyword>
<dbReference type="EMBL" id="BAABEZ010000014">
    <property type="protein sequence ID" value="GAA4452540.1"/>
    <property type="molecule type" value="Genomic_DNA"/>
</dbReference>
<feature type="transmembrane region" description="Helical" evidence="1">
    <location>
        <begin position="161"/>
        <end position="181"/>
    </location>
</feature>
<dbReference type="Pfam" id="PF00487">
    <property type="entry name" value="FA_desaturase"/>
    <property type="match status" value="1"/>
</dbReference>
<dbReference type="InterPro" id="IPR012171">
    <property type="entry name" value="Fatty_acid_desaturase"/>
</dbReference>
<comment type="caution">
    <text evidence="3">The sequence shown here is derived from an EMBL/GenBank/DDBJ whole genome shotgun (WGS) entry which is preliminary data.</text>
</comment>
<gene>
    <name evidence="3" type="ORF">GCM10023092_11770</name>
</gene>
<keyword evidence="4" id="KW-1185">Reference proteome</keyword>
<dbReference type="CDD" id="cd03506">
    <property type="entry name" value="Delta6-FADS-like"/>
    <property type="match status" value="1"/>
</dbReference>
<feature type="transmembrane region" description="Helical" evidence="1">
    <location>
        <begin position="64"/>
        <end position="86"/>
    </location>
</feature>
<feature type="domain" description="Fatty acid desaturase" evidence="2">
    <location>
        <begin position="64"/>
        <end position="335"/>
    </location>
</feature>
<evidence type="ECO:0000256" key="1">
    <source>
        <dbReference type="SAM" id="Phobius"/>
    </source>
</evidence>
<reference evidence="4" key="1">
    <citation type="journal article" date="2019" name="Int. J. Syst. Evol. Microbiol.">
        <title>The Global Catalogue of Microorganisms (GCM) 10K type strain sequencing project: providing services to taxonomists for standard genome sequencing and annotation.</title>
        <authorList>
            <consortium name="The Broad Institute Genomics Platform"/>
            <consortium name="The Broad Institute Genome Sequencing Center for Infectious Disease"/>
            <person name="Wu L."/>
            <person name="Ma J."/>
        </authorList>
    </citation>
    <scope>NUCLEOTIDE SEQUENCE [LARGE SCALE GENOMIC DNA]</scope>
    <source>
        <strain evidence="4">JCM 31921</strain>
    </source>
</reference>
<keyword evidence="1" id="KW-0472">Membrane</keyword>
<evidence type="ECO:0000313" key="3">
    <source>
        <dbReference type="EMBL" id="GAA4452540.1"/>
    </source>
</evidence>
<name>A0ABP8MPJ0_9BACT</name>
<keyword evidence="1" id="KW-1133">Transmembrane helix</keyword>
<feature type="transmembrane region" description="Helical" evidence="1">
    <location>
        <begin position="202"/>
        <end position="221"/>
    </location>
</feature>
<organism evidence="3 4">
    <name type="scientific">Rurimicrobium arvi</name>
    <dbReference type="NCBI Taxonomy" id="2049916"/>
    <lineage>
        <taxon>Bacteria</taxon>
        <taxon>Pseudomonadati</taxon>
        <taxon>Bacteroidota</taxon>
        <taxon>Chitinophagia</taxon>
        <taxon>Chitinophagales</taxon>
        <taxon>Chitinophagaceae</taxon>
        <taxon>Rurimicrobium</taxon>
    </lineage>
</organism>
<feature type="transmembrane region" description="Helical" evidence="1">
    <location>
        <begin position="98"/>
        <end position="117"/>
    </location>
</feature>
<feature type="transmembrane region" description="Helical" evidence="1">
    <location>
        <begin position="227"/>
        <end position="250"/>
    </location>
</feature>